<dbReference type="Gene3D" id="2.40.160.10">
    <property type="entry name" value="Porin"/>
    <property type="match status" value="1"/>
</dbReference>
<name>A0A397PDM3_9HYPH</name>
<dbReference type="SUPFAM" id="SSF56935">
    <property type="entry name" value="Porins"/>
    <property type="match status" value="1"/>
</dbReference>
<comment type="caution">
    <text evidence="2">The sequence shown here is derived from an EMBL/GenBank/DDBJ whole genome shotgun (WGS) entry which is preliminary data.</text>
</comment>
<reference evidence="2 3" key="1">
    <citation type="submission" date="2018-08" db="EMBL/GenBank/DDBJ databases">
        <title>Genomic Encyclopedia of Archaeal and Bacterial Type Strains, Phase II (KMG-II): from individual species to whole genera.</title>
        <authorList>
            <person name="Goeker M."/>
        </authorList>
    </citation>
    <scope>NUCLEOTIDE SEQUENCE [LARGE SCALE GENOMIC DNA]</scope>
    <source>
        <strain evidence="2 3">DSM 5002</strain>
    </source>
</reference>
<dbReference type="Proteomes" id="UP000266273">
    <property type="component" value="Unassembled WGS sequence"/>
</dbReference>
<accession>A0A397PDM3</accession>
<dbReference type="AlphaFoldDB" id="A0A397PDM3"/>
<keyword evidence="1" id="KW-0732">Signal</keyword>
<organism evidence="2 3">
    <name type="scientific">Dichotomicrobium thermohalophilum</name>
    <dbReference type="NCBI Taxonomy" id="933063"/>
    <lineage>
        <taxon>Bacteria</taxon>
        <taxon>Pseudomonadati</taxon>
        <taxon>Pseudomonadota</taxon>
        <taxon>Alphaproteobacteria</taxon>
        <taxon>Hyphomicrobiales</taxon>
        <taxon>Hyphomicrobiaceae</taxon>
        <taxon>Dichotomicrobium</taxon>
    </lineage>
</organism>
<feature type="signal peptide" evidence="1">
    <location>
        <begin position="1"/>
        <end position="31"/>
    </location>
</feature>
<proteinExistence type="predicted"/>
<keyword evidence="3" id="KW-1185">Reference proteome</keyword>
<gene>
    <name evidence="2" type="ORF">BXY53_2153</name>
</gene>
<dbReference type="RefSeq" id="WP_210209221.1">
    <property type="nucleotide sequence ID" value="NZ_QXDF01000002.1"/>
</dbReference>
<protein>
    <recommendedName>
        <fullName evidence="4">Porin</fullName>
    </recommendedName>
</protein>
<evidence type="ECO:0000256" key="1">
    <source>
        <dbReference type="SAM" id="SignalP"/>
    </source>
</evidence>
<sequence length="499" mass="54030">MIGGLMKTSHYALAAAAGLFVGALAFTPAKAADLGGDCCADLEERVAELEATTVRKGNRVVSVQLYGQVNKALFAWDDGVESDLYVVDSDISSTRFGFRGSGTIDPGWTAGYRIEIEMQSAPSNEVSQDYAGLPGDDGVDGEGDIATRRASVYVDSDRFGRATMGLTSSATDDLVYTYLGSVNVTGAEFFGGGLRVRTSDGGFAGTNIPFEQDFTGSIALSDIATDTDIGRWDGVRYDSPSLYGFILSAAWGESDNWDVALRFKQEWNSIQFVAAAGYRYEGDTDKSFFDGTRLDGGDAFEVSDKESLILAAGIKHVPSGIFLNGVWVQQDRDELDAQIVDQALAEGVQFDGAAITDADARFAEDSATYWQVFGGIEKNWTGYGLTSFFGRYISYEGFGAGQYGYFGLADGVVATDEDNINGFITDSEVNVWGFGIEQDYDAAALEFYAHYNYWEVDSISYRADTDPTDDTTDPAQVENGKVNGLEDMWTAYLGTRIKF</sequence>
<feature type="chain" id="PRO_5017341006" description="Porin" evidence="1">
    <location>
        <begin position="32"/>
        <end position="499"/>
    </location>
</feature>
<dbReference type="InterPro" id="IPR023614">
    <property type="entry name" value="Porin_dom_sf"/>
</dbReference>
<evidence type="ECO:0008006" key="4">
    <source>
        <dbReference type="Google" id="ProtNLM"/>
    </source>
</evidence>
<evidence type="ECO:0000313" key="3">
    <source>
        <dbReference type="Proteomes" id="UP000266273"/>
    </source>
</evidence>
<evidence type="ECO:0000313" key="2">
    <source>
        <dbReference type="EMBL" id="RIA47596.1"/>
    </source>
</evidence>
<dbReference type="EMBL" id="QXDF01000002">
    <property type="protein sequence ID" value="RIA47596.1"/>
    <property type="molecule type" value="Genomic_DNA"/>
</dbReference>